<dbReference type="SUPFAM" id="SSF54909">
    <property type="entry name" value="Dimeric alpha+beta barrel"/>
    <property type="match status" value="1"/>
</dbReference>
<comment type="caution">
    <text evidence="3">The sequence shown here is derived from an EMBL/GenBank/DDBJ whole genome shotgun (WGS) entry which is preliminary data.</text>
</comment>
<feature type="domain" description="YCII-related" evidence="2">
    <location>
        <begin position="14"/>
        <end position="83"/>
    </location>
</feature>
<dbReference type="EMBL" id="JBHSNO010000018">
    <property type="protein sequence ID" value="MFC5591849.1"/>
    <property type="molecule type" value="Genomic_DNA"/>
</dbReference>
<dbReference type="PANTHER" id="PTHR37828:SF1">
    <property type="entry name" value="YCII-RELATED DOMAIN-CONTAINING PROTEIN"/>
    <property type="match status" value="1"/>
</dbReference>
<reference evidence="4" key="1">
    <citation type="journal article" date="2019" name="Int. J. Syst. Evol. Microbiol.">
        <title>The Global Catalogue of Microorganisms (GCM) 10K type strain sequencing project: providing services to taxonomists for standard genome sequencing and annotation.</title>
        <authorList>
            <consortium name="The Broad Institute Genomics Platform"/>
            <consortium name="The Broad Institute Genome Sequencing Center for Infectious Disease"/>
            <person name="Wu L."/>
            <person name="Ma J."/>
        </authorList>
    </citation>
    <scope>NUCLEOTIDE SEQUENCE [LARGE SCALE GENOMIC DNA]</scope>
    <source>
        <strain evidence="4">CGMCC 4.1434</strain>
    </source>
</reference>
<evidence type="ECO:0000256" key="1">
    <source>
        <dbReference type="ARBA" id="ARBA00007689"/>
    </source>
</evidence>
<dbReference type="PANTHER" id="PTHR37828">
    <property type="entry name" value="GSR2449 PROTEIN"/>
    <property type="match status" value="1"/>
</dbReference>
<evidence type="ECO:0000259" key="2">
    <source>
        <dbReference type="Pfam" id="PF03795"/>
    </source>
</evidence>
<evidence type="ECO:0000313" key="4">
    <source>
        <dbReference type="Proteomes" id="UP001596109"/>
    </source>
</evidence>
<comment type="similarity">
    <text evidence="1">Belongs to the YciI family.</text>
</comment>
<protein>
    <submittedName>
        <fullName evidence="3">YciI family protein</fullName>
    </submittedName>
</protein>
<name>A0ABW0TSJ1_9BACL</name>
<keyword evidence="4" id="KW-1185">Reference proteome</keyword>
<dbReference type="InterPro" id="IPR005545">
    <property type="entry name" value="YCII"/>
</dbReference>
<gene>
    <name evidence="3" type="ORF">ACFPRA_23500</name>
</gene>
<accession>A0ABW0TSJ1</accession>
<evidence type="ECO:0000313" key="3">
    <source>
        <dbReference type="EMBL" id="MFC5591849.1"/>
    </source>
</evidence>
<organism evidence="3 4">
    <name type="scientific">Sporosarcina soli</name>
    <dbReference type="NCBI Taxonomy" id="334736"/>
    <lineage>
        <taxon>Bacteria</taxon>
        <taxon>Bacillati</taxon>
        <taxon>Bacillota</taxon>
        <taxon>Bacilli</taxon>
        <taxon>Bacillales</taxon>
        <taxon>Caryophanaceae</taxon>
        <taxon>Sporosarcina</taxon>
    </lineage>
</organism>
<dbReference type="Gene3D" id="3.30.70.1060">
    <property type="entry name" value="Dimeric alpha+beta barrel"/>
    <property type="match status" value="1"/>
</dbReference>
<sequence>MAYYAALLHMVNPEKNAQVLPRHIAYLEDLEAQGKIFARGPFTDGTGGLVVYIADTYEEAVEMAEADPHIVEEVRRLELKEWKAISTFQQQGEKLQANNRT</sequence>
<dbReference type="Pfam" id="PF03795">
    <property type="entry name" value="YCII"/>
    <property type="match status" value="1"/>
</dbReference>
<dbReference type="InterPro" id="IPR011008">
    <property type="entry name" value="Dimeric_a/b-barrel"/>
</dbReference>
<dbReference type="Proteomes" id="UP001596109">
    <property type="component" value="Unassembled WGS sequence"/>
</dbReference>
<dbReference type="RefSeq" id="WP_381440200.1">
    <property type="nucleotide sequence ID" value="NZ_JBHSNO010000018.1"/>
</dbReference>
<proteinExistence type="inferred from homology"/>